<dbReference type="InterPro" id="IPR027417">
    <property type="entry name" value="P-loop_NTPase"/>
</dbReference>
<comment type="caution">
    <text evidence="3">The sequence shown here is derived from an EMBL/GenBank/DDBJ whole genome shotgun (WGS) entry which is preliminary data.</text>
</comment>
<accession>A0ABQ8IGQ0</accession>
<reference evidence="3 4" key="1">
    <citation type="submission" date="2021-02" db="EMBL/GenBank/DDBJ databases">
        <title>Plant Genome Project.</title>
        <authorList>
            <person name="Zhang R.-G."/>
        </authorList>
    </citation>
    <scope>NUCLEOTIDE SEQUENCE [LARGE SCALE GENOMIC DNA]</scope>
    <source>
        <tissue evidence="3">Leaves</tissue>
    </source>
</reference>
<proteinExistence type="predicted"/>
<evidence type="ECO:0000256" key="1">
    <source>
        <dbReference type="SAM" id="MobiDB-lite"/>
    </source>
</evidence>
<gene>
    <name evidence="3" type="ORF">JRO89_XS02G0191400</name>
</gene>
<feature type="compositionally biased region" description="Acidic residues" evidence="1">
    <location>
        <begin position="126"/>
        <end position="136"/>
    </location>
</feature>
<dbReference type="InterPro" id="IPR039904">
    <property type="entry name" value="TRANK1"/>
</dbReference>
<dbReference type="PANTHER" id="PTHR21529:SF4">
    <property type="entry name" value="TPR AND ANKYRIN REPEAT-CONTAINING PROTEIN 1"/>
    <property type="match status" value="1"/>
</dbReference>
<dbReference type="EMBL" id="JAFEMO010000002">
    <property type="protein sequence ID" value="KAH7575678.1"/>
    <property type="molecule type" value="Genomic_DNA"/>
</dbReference>
<dbReference type="InterPro" id="IPR041679">
    <property type="entry name" value="DNA2/NAM7-like_C"/>
</dbReference>
<feature type="region of interest" description="Disordered" evidence="1">
    <location>
        <begin position="121"/>
        <end position="157"/>
    </location>
</feature>
<keyword evidence="4" id="KW-1185">Reference proteome</keyword>
<feature type="domain" description="DNA2/NAM7 helicase-like C-terminal" evidence="2">
    <location>
        <begin position="32"/>
        <end position="110"/>
    </location>
</feature>
<evidence type="ECO:0000313" key="4">
    <source>
        <dbReference type="Proteomes" id="UP000827721"/>
    </source>
</evidence>
<organism evidence="3 4">
    <name type="scientific">Xanthoceras sorbifolium</name>
    <dbReference type="NCBI Taxonomy" id="99658"/>
    <lineage>
        <taxon>Eukaryota</taxon>
        <taxon>Viridiplantae</taxon>
        <taxon>Streptophyta</taxon>
        <taxon>Embryophyta</taxon>
        <taxon>Tracheophyta</taxon>
        <taxon>Spermatophyta</taxon>
        <taxon>Magnoliopsida</taxon>
        <taxon>eudicotyledons</taxon>
        <taxon>Gunneridae</taxon>
        <taxon>Pentapetalae</taxon>
        <taxon>rosids</taxon>
        <taxon>malvids</taxon>
        <taxon>Sapindales</taxon>
        <taxon>Sapindaceae</taxon>
        <taxon>Xanthoceroideae</taxon>
        <taxon>Xanthoceras</taxon>
    </lineage>
</organism>
<feature type="compositionally biased region" description="Basic and acidic residues" evidence="1">
    <location>
        <begin position="148"/>
        <end position="157"/>
    </location>
</feature>
<protein>
    <recommendedName>
        <fullName evidence="2">DNA2/NAM7 helicase-like C-terminal domain-containing protein</fullName>
    </recommendedName>
</protein>
<evidence type="ECO:0000259" key="2">
    <source>
        <dbReference type="Pfam" id="PF13087"/>
    </source>
</evidence>
<dbReference type="Gene3D" id="3.40.50.300">
    <property type="entry name" value="P-loop containing nucleotide triphosphate hydrolases"/>
    <property type="match status" value="1"/>
</dbReference>
<dbReference type="Pfam" id="PF13087">
    <property type="entry name" value="AAA_12"/>
    <property type="match status" value="1"/>
</dbReference>
<sequence length="157" mass="18075">MDAEGFKARQQAFVTIMDAWMTKMDARVAKQTRMYEALERPMGMQDEELVKVQENKELTIGVVSPQTVQIVAIEDTLGHKDENINGFTVKVKSVYGFQGGEKDIIIISTCGRVKRGPLRVEHSVDHEDENQWDDEEYPRQGRKPHGRMQVEGRQRDR</sequence>
<name>A0ABQ8IGQ0_9ROSI</name>
<dbReference type="Proteomes" id="UP000827721">
    <property type="component" value="Unassembled WGS sequence"/>
</dbReference>
<dbReference type="PANTHER" id="PTHR21529">
    <property type="entry name" value="MAMMARY TURMOR VIRUS RECEPTOR HOMOLOG 1, 2 MTVR1, 2"/>
    <property type="match status" value="1"/>
</dbReference>
<evidence type="ECO:0000313" key="3">
    <source>
        <dbReference type="EMBL" id="KAH7575678.1"/>
    </source>
</evidence>